<reference evidence="1 2" key="1">
    <citation type="submission" date="2018-10" db="EMBL/GenBank/DDBJ databases">
        <title>Genome assembly for a Yunnan-Guizhou Plateau 3E fish, Anabarilius grahami (Regan), and its evolutionary and genetic applications.</title>
        <authorList>
            <person name="Jiang W."/>
        </authorList>
    </citation>
    <scope>NUCLEOTIDE SEQUENCE [LARGE SCALE GENOMIC DNA]</scope>
    <source>
        <strain evidence="1">AG-KIZ</strain>
        <tissue evidence="1">Muscle</tissue>
    </source>
</reference>
<organism evidence="1 2">
    <name type="scientific">Anabarilius grahami</name>
    <name type="common">Kanglang fish</name>
    <name type="synonym">Barilius grahami</name>
    <dbReference type="NCBI Taxonomy" id="495550"/>
    <lineage>
        <taxon>Eukaryota</taxon>
        <taxon>Metazoa</taxon>
        <taxon>Chordata</taxon>
        <taxon>Craniata</taxon>
        <taxon>Vertebrata</taxon>
        <taxon>Euteleostomi</taxon>
        <taxon>Actinopterygii</taxon>
        <taxon>Neopterygii</taxon>
        <taxon>Teleostei</taxon>
        <taxon>Ostariophysi</taxon>
        <taxon>Cypriniformes</taxon>
        <taxon>Xenocyprididae</taxon>
        <taxon>Xenocypridinae</taxon>
        <taxon>Xenocypridinae incertae sedis</taxon>
        <taxon>Anabarilius</taxon>
    </lineage>
</organism>
<accession>A0A3N0YYH6</accession>
<name>A0A3N0YYH6_ANAGA</name>
<dbReference type="EMBL" id="RJVU01019258">
    <property type="protein sequence ID" value="ROL51072.1"/>
    <property type="molecule type" value="Genomic_DNA"/>
</dbReference>
<dbReference type="AlphaFoldDB" id="A0A3N0YYH6"/>
<proteinExistence type="predicted"/>
<gene>
    <name evidence="1" type="ORF">DPX16_14603</name>
</gene>
<keyword evidence="2" id="KW-1185">Reference proteome</keyword>
<dbReference type="Proteomes" id="UP000281406">
    <property type="component" value="Unassembled WGS sequence"/>
</dbReference>
<comment type="caution">
    <text evidence="1">The sequence shown here is derived from an EMBL/GenBank/DDBJ whole genome shotgun (WGS) entry which is preliminary data.</text>
</comment>
<sequence length="320" mass="35634">MLTEEQTKNMDLAAVPSPITSEDLLLSLAQDGHPLEDYVEEFLELSHLVSWNNGTLKTCFWSGLYDRLFQPLPVGDTTCILAQYIDYAFWLSGSPFTVGKQTTTFRESPEPTAYPESEPAESELNIVEWSRPPSPEVCLFLCELLDSLIPAHFQALSPQLVLWSSKSSSSGSLKSPSLPMFPPSLKYPWSLLVLSSLSLPPPLTIPSSSLALPLLALFSPSAFPLVALQAPLSHWLRLGQSSPRLHHGHPRLRLRLVPLPLRLHRALPFLWLHRCPPLWTFGVTLGLRLRVSLLLSQLHLSQLDSWLLPPSVLAGAFRCV</sequence>
<evidence type="ECO:0000313" key="1">
    <source>
        <dbReference type="EMBL" id="ROL51072.1"/>
    </source>
</evidence>
<evidence type="ECO:0000313" key="2">
    <source>
        <dbReference type="Proteomes" id="UP000281406"/>
    </source>
</evidence>
<protein>
    <submittedName>
        <fullName evidence="1">Uncharacterized protein</fullName>
    </submittedName>
</protein>